<feature type="transmembrane region" description="Helical" evidence="1">
    <location>
        <begin position="40"/>
        <end position="56"/>
    </location>
</feature>
<keyword evidence="1" id="KW-0812">Transmembrane</keyword>
<organism evidence="2 3">
    <name type="scientific">Plasmodium ovale wallikeri</name>
    <dbReference type="NCBI Taxonomy" id="864142"/>
    <lineage>
        <taxon>Eukaryota</taxon>
        <taxon>Sar</taxon>
        <taxon>Alveolata</taxon>
        <taxon>Apicomplexa</taxon>
        <taxon>Aconoidasida</taxon>
        <taxon>Haemosporida</taxon>
        <taxon>Plasmodiidae</taxon>
        <taxon>Plasmodium</taxon>
        <taxon>Plasmodium (Plasmodium)</taxon>
    </lineage>
</organism>
<gene>
    <name evidence="2" type="ORF">POVWA2_001280</name>
</gene>
<protein>
    <submittedName>
        <fullName evidence="2">Uncharacterized protein</fullName>
    </submittedName>
</protein>
<dbReference type="Proteomes" id="UP000078550">
    <property type="component" value="Unassembled WGS sequence"/>
</dbReference>
<sequence>MFWEFLRTYFHPALVLSPIERKDKNEKKKKKKKKDPLRNFYSFFLLSAFTCGRVGGGKKRIGKYRRKHEEHYSVYACAHIYVYIYAHAHAHAHAYAYVYTHTCEFPFVFTFVPARTNAQNTEDAAAPCPIAENYEDIFLWHHVFLFYKKLSPSCSSYDWQHKHRHDMPKPNKRE</sequence>
<reference evidence="3" key="1">
    <citation type="submission" date="2016-05" db="EMBL/GenBank/DDBJ databases">
        <authorList>
            <person name="Naeem Raeece"/>
        </authorList>
    </citation>
    <scope>NUCLEOTIDE SEQUENCE [LARGE SCALE GENOMIC DNA]</scope>
</reference>
<evidence type="ECO:0000313" key="3">
    <source>
        <dbReference type="Proteomes" id="UP000078550"/>
    </source>
</evidence>
<dbReference type="AlphaFoldDB" id="A0A1A8YH70"/>
<keyword evidence="1" id="KW-1133">Transmembrane helix</keyword>
<evidence type="ECO:0000256" key="1">
    <source>
        <dbReference type="SAM" id="Phobius"/>
    </source>
</evidence>
<proteinExistence type="predicted"/>
<evidence type="ECO:0000313" key="2">
    <source>
        <dbReference type="EMBL" id="SBT30902.1"/>
    </source>
</evidence>
<accession>A0A1A8YH70</accession>
<name>A0A1A8YH70_PLAOA</name>
<keyword evidence="1" id="KW-0472">Membrane</keyword>
<dbReference type="EMBL" id="FLRE01000007">
    <property type="protein sequence ID" value="SBT30902.1"/>
    <property type="molecule type" value="Genomic_DNA"/>
</dbReference>